<feature type="compositionally biased region" description="Basic and acidic residues" evidence="1">
    <location>
        <begin position="213"/>
        <end position="235"/>
    </location>
</feature>
<protein>
    <submittedName>
        <fullName evidence="2">Uncharacterized protein</fullName>
    </submittedName>
</protein>
<feature type="compositionally biased region" description="Basic and acidic residues" evidence="1">
    <location>
        <begin position="123"/>
        <end position="152"/>
    </location>
</feature>
<feature type="region of interest" description="Disordered" evidence="1">
    <location>
        <begin position="119"/>
        <end position="152"/>
    </location>
</feature>
<dbReference type="Proteomes" id="UP000034032">
    <property type="component" value="Unassembled WGS sequence"/>
</dbReference>
<proteinExistence type="predicted"/>
<dbReference type="EMBL" id="LCJR01000006">
    <property type="protein sequence ID" value="KKT82435.1"/>
    <property type="molecule type" value="Genomic_DNA"/>
</dbReference>
<feature type="region of interest" description="Disordered" evidence="1">
    <location>
        <begin position="211"/>
        <end position="235"/>
    </location>
</feature>
<organism evidence="2 3">
    <name type="scientific">Candidatus Yanofskybacteria bacterium GW2011_GWA2_44_9</name>
    <dbReference type="NCBI Taxonomy" id="1619025"/>
    <lineage>
        <taxon>Bacteria</taxon>
        <taxon>Candidatus Yanofskyibacteriota</taxon>
    </lineage>
</organism>
<accession>A0A0G1KFZ0</accession>
<evidence type="ECO:0000313" key="2">
    <source>
        <dbReference type="EMBL" id="KKT82435.1"/>
    </source>
</evidence>
<name>A0A0G1KFZ0_9BACT</name>
<reference evidence="2 3" key="1">
    <citation type="journal article" date="2015" name="Nature">
        <title>rRNA introns, odd ribosomes, and small enigmatic genomes across a large radiation of phyla.</title>
        <authorList>
            <person name="Brown C.T."/>
            <person name="Hug L.A."/>
            <person name="Thomas B.C."/>
            <person name="Sharon I."/>
            <person name="Castelle C.J."/>
            <person name="Singh A."/>
            <person name="Wilkins M.J."/>
            <person name="Williams K.H."/>
            <person name="Banfield J.F."/>
        </authorList>
    </citation>
    <scope>NUCLEOTIDE SEQUENCE [LARGE SCALE GENOMIC DNA]</scope>
</reference>
<dbReference type="AlphaFoldDB" id="A0A0G1KFZ0"/>
<evidence type="ECO:0000313" key="3">
    <source>
        <dbReference type="Proteomes" id="UP000034032"/>
    </source>
</evidence>
<sequence>MRERGPKIGKSLEGDIAIPEFEVKNSETETQYNKETRKGIYGDIGRRRLMRKILMAFRKEIPENLLDLINKMSRGEALEPEEQSQFNSAATQWFKDKFGADFAKYNRKRVAAEILTRGTKPGTAKEKEIEAREGEGDQTIEDQKPERTERDAEKGWWDIVVEAKLEFSEEIQDLINRKLSGERLPPKSQSAFDRALEKWWKERFGVSFSNRHLTPEQEREQEEKRNKEKADRKLERSDKKIKRLKEKYGEKKIERMSELKKAIKNLDKGEIVKEFGEESRRVVYFDEETGEYYMEENGSRKSIGIGDIVSDYAWGIKYVPDGEMIEPAYRQLAKRILVNETRRDLEGIYDRELASSETGASTAFPELSKFEKNQAGTLGLMAEVVVRELFNRLSLNNDLDFIVMRANSFEDGVYKYDFKIRAKNRNRGVKLEEGESVKGTLYKLGIQLKTHLDKKGSGLSINLRKYKKGVAKIVDEVLVLEITTKEFKEVFSHWLEAGKPSGGPEQFLSRDLKAQILKEVTKGLIKITDEEIEKALPPEPETRVETQEAA</sequence>
<evidence type="ECO:0000256" key="1">
    <source>
        <dbReference type="SAM" id="MobiDB-lite"/>
    </source>
</evidence>
<comment type="caution">
    <text evidence="2">The sequence shown here is derived from an EMBL/GenBank/DDBJ whole genome shotgun (WGS) entry which is preliminary data.</text>
</comment>
<gene>
    <name evidence="2" type="ORF">UW79_C0006G0013</name>
</gene>